<dbReference type="Gene3D" id="3.30.710.10">
    <property type="entry name" value="Potassium Channel Kv1.1, Chain A"/>
    <property type="match status" value="2"/>
</dbReference>
<feature type="domain" description="MATH" evidence="5">
    <location>
        <begin position="411"/>
        <end position="532"/>
    </location>
</feature>
<feature type="compositionally biased region" description="Low complexity" evidence="3">
    <location>
        <begin position="12"/>
        <end position="21"/>
    </location>
</feature>
<dbReference type="PROSITE" id="PS50144">
    <property type="entry name" value="MATH"/>
    <property type="match status" value="1"/>
</dbReference>
<dbReference type="Pfam" id="PF00651">
    <property type="entry name" value="BTB"/>
    <property type="match status" value="2"/>
</dbReference>
<dbReference type="Gene3D" id="1.25.40.420">
    <property type="match status" value="1"/>
</dbReference>
<dbReference type="CDD" id="cd00121">
    <property type="entry name" value="MATH"/>
    <property type="match status" value="2"/>
</dbReference>
<evidence type="ECO:0000313" key="6">
    <source>
        <dbReference type="EMBL" id="ACU00675.1"/>
    </source>
</evidence>
<organism evidence="6">
    <name type="scientific">Triticum turgidum subsp. durum</name>
    <name type="common">Durum wheat</name>
    <name type="synonym">Triticum durum</name>
    <dbReference type="NCBI Taxonomy" id="4567"/>
    <lineage>
        <taxon>Eukaryota</taxon>
        <taxon>Viridiplantae</taxon>
        <taxon>Streptophyta</taxon>
        <taxon>Embryophyta</taxon>
        <taxon>Tracheophyta</taxon>
        <taxon>Spermatophyta</taxon>
        <taxon>Magnoliopsida</taxon>
        <taxon>Liliopsida</taxon>
        <taxon>Poales</taxon>
        <taxon>Poaceae</taxon>
        <taxon>BOP clade</taxon>
        <taxon>Pooideae</taxon>
        <taxon>Triticodae</taxon>
        <taxon>Triticeae</taxon>
        <taxon>Triticinae</taxon>
        <taxon>Triticum</taxon>
    </lineage>
</organism>
<dbReference type="Pfam" id="PF24570">
    <property type="entry name" value="BACK_BPM_SPOP"/>
    <property type="match status" value="1"/>
</dbReference>
<comment type="pathway">
    <text evidence="1">Protein modification; protein ubiquitination.</text>
</comment>
<dbReference type="AlphaFoldDB" id="E2CZH0"/>
<dbReference type="PANTHER" id="PTHR26379:SF493">
    <property type="entry name" value="BTB DOMAIN-CONTAINING PROTEIN"/>
    <property type="match status" value="1"/>
</dbReference>
<feature type="compositionally biased region" description="Basic residues" evidence="3">
    <location>
        <begin position="1"/>
        <end position="11"/>
    </location>
</feature>
<accession>E2CZH0</accession>
<feature type="domain" description="BTB" evidence="4">
    <location>
        <begin position="574"/>
        <end position="640"/>
    </location>
</feature>
<dbReference type="SUPFAM" id="SSF49599">
    <property type="entry name" value="TRAF domain-like"/>
    <property type="match status" value="2"/>
</dbReference>
<evidence type="ECO:0000256" key="1">
    <source>
        <dbReference type="ARBA" id="ARBA00004906"/>
    </source>
</evidence>
<evidence type="ECO:0000259" key="5">
    <source>
        <dbReference type="PROSITE" id="PS50144"/>
    </source>
</evidence>
<sequence length="709" mass="79155">MTRRCPWKKRSTPPAAVPASRRPASFVRGEHEFHIVGYNARAALANNAHYSILSGAFEVGSHNWALDCSFDDDGHLASIALLLLTAYITDDAVVAKASLKIEDPLGRWPAAVWESDEAYTFHVWSGNSWQLSQAGRSWTLPVPEAFRGHESRYVQDDHLTILCTVEVLQAEEEESAISEDMQKLLFLLSEPKSTTPACMLPDVTFVVEQAEIQAHRLVLAMRSPVFAAELLGDMREGTTRHVMVEDMSASTFRAMLRFIYTDELPIKGKTTNERGCKQKCAARRRVDMALDLLVAADRYDLEKLRLMCEKILSESIDTASVIPTLMAVHGRHSCRQLEASCIEYLASDANVYANIKATEEYKELEDSCCSFLANVMDKVATCKLADNHAGTSLCRPEQRTVSMYNTSEVAHSIHELRIPNFKSLHTSHGVKQRFSSDTFQIGGHDWKLEVSVKEGRISVFTVLLTDPGTASVRVSLCFMMDDPGDNSPLILWQAEETFNSEGDSCGFSCLISQEDDVSVYADDGSLTIRCDFVLTNKLCTVTSATSASVEDMTLAPPPNIVSHLEQLLMSEKGADVMFLVENREIHAHSLIIATRSPALYTMIVAMNQKEEYIIPVWGMRVEVFKAVLRFIYTDELPPFEELALAAGHGVTTIAQDMLVAASRFHLDRMKDKCETMVGECVSERNVVIMLRLACRHNCKKLEGYCMKFN</sequence>
<evidence type="ECO:0000256" key="3">
    <source>
        <dbReference type="SAM" id="MobiDB-lite"/>
    </source>
</evidence>
<dbReference type="PANTHER" id="PTHR26379">
    <property type="entry name" value="BTB/POZ AND MATH DOMAIN-CONTAINING PROTEIN 1"/>
    <property type="match status" value="1"/>
</dbReference>
<dbReference type="Gene3D" id="2.60.210.10">
    <property type="entry name" value="Apoptosis, Tumor Necrosis Factor Receptor Associated Protein 2, Chain A"/>
    <property type="match status" value="2"/>
</dbReference>
<dbReference type="SMART" id="SM00225">
    <property type="entry name" value="BTB"/>
    <property type="match status" value="2"/>
</dbReference>
<dbReference type="GO" id="GO:0016567">
    <property type="term" value="P:protein ubiquitination"/>
    <property type="evidence" value="ECO:0007669"/>
    <property type="project" value="InterPro"/>
</dbReference>
<dbReference type="EMBL" id="GQ409824">
    <property type="protein sequence ID" value="ACU00675.1"/>
    <property type="molecule type" value="Genomic_DNA"/>
</dbReference>
<dbReference type="InterPro" id="IPR011333">
    <property type="entry name" value="SKP1/BTB/POZ_sf"/>
</dbReference>
<dbReference type="InterPro" id="IPR056423">
    <property type="entry name" value="BACK_BPM_SPOP"/>
</dbReference>
<dbReference type="InterPro" id="IPR002083">
    <property type="entry name" value="MATH/TRAF_dom"/>
</dbReference>
<protein>
    <submittedName>
        <fullName evidence="6">BTB-domain containing protein</fullName>
    </submittedName>
</protein>
<feature type="domain" description="BTB" evidence="4">
    <location>
        <begin position="201"/>
        <end position="268"/>
    </location>
</feature>
<evidence type="ECO:0000259" key="4">
    <source>
        <dbReference type="PROSITE" id="PS50097"/>
    </source>
</evidence>
<dbReference type="InterPro" id="IPR008974">
    <property type="entry name" value="TRAF-like"/>
</dbReference>
<name>E2CZH0_TRITD</name>
<evidence type="ECO:0000256" key="2">
    <source>
        <dbReference type="ARBA" id="ARBA00010846"/>
    </source>
</evidence>
<feature type="region of interest" description="Disordered" evidence="3">
    <location>
        <begin position="1"/>
        <end position="21"/>
    </location>
</feature>
<dbReference type="PROSITE" id="PS50097">
    <property type="entry name" value="BTB"/>
    <property type="match status" value="2"/>
</dbReference>
<reference evidence="6" key="1">
    <citation type="submission" date="2009-07" db="EMBL/GenBank/DDBJ databases">
        <title>Recent insertion of a 52kb mitochondrial DNA segment in the wheat lineage.</title>
        <authorList>
            <person name="Zhang J."/>
            <person name="Jia J."/>
            <person name="Breen J."/>
            <person name="Appels R."/>
            <person name="Kong X."/>
        </authorList>
    </citation>
    <scope>NUCLEOTIDE SEQUENCE</scope>
</reference>
<dbReference type="InterPro" id="IPR045005">
    <property type="entry name" value="BPM1-6"/>
</dbReference>
<dbReference type="SUPFAM" id="SSF54695">
    <property type="entry name" value="POZ domain"/>
    <property type="match status" value="2"/>
</dbReference>
<comment type="similarity">
    <text evidence="2">Belongs to the Tdpoz family.</text>
</comment>
<proteinExistence type="inferred from homology"/>
<dbReference type="InterPro" id="IPR000210">
    <property type="entry name" value="BTB/POZ_dom"/>
</dbReference>